<evidence type="ECO:0000259" key="4">
    <source>
        <dbReference type="PROSITE" id="PS50023"/>
    </source>
</evidence>
<keyword evidence="3" id="KW-0440">LIM domain</keyword>
<dbReference type="PANTHER" id="PTHR24209:SF25">
    <property type="entry name" value="PROTEIN DA1-RELATED 1"/>
    <property type="match status" value="1"/>
</dbReference>
<name>A0AAP0CHL6_9ASTR</name>
<dbReference type="InterPro" id="IPR001781">
    <property type="entry name" value="Znf_LIM"/>
</dbReference>
<sequence>MDWLNRIFEGATREVSWVNNYHPRDSRSEIEDFDRVIAISLAEEGIRKHPINDDFRLKEDELLAKALHGSLKLEPPPWNRNVGRNGNVHHPIPFPHSTSFRICAGCNNVIGQGRVLRCMGAVWHPECLKCRSCNLPIYDYEVFLLSGNYAYHKSCYKQNHHPRCDVCHHFIRTDAGGFVEYKVHPFWAQKYCPYHERDGTPRCCSCDRFEPREIQYAALNDGRKLCLECLDSAIMDTTECQPLYLDIQQFFESLNMKLEQKIPLLLVERQALNEAIVGESHGHHYLPETRGLCLSEEQTISTVWQPRIGMGNRVPNMRTEPYKLTRHCEVTAILILYGLPRLLTGSILSHEMMHAWLRLKGYPTLRHDVEEGICQVVAHMWLTSAIASVSRQGKRPPFEKKLAEFFKHQIESDTSPVYGNGFRAGNRAVLKYGLQKTLYHIRSTGSFPN</sequence>
<dbReference type="Proteomes" id="UP001408789">
    <property type="component" value="Unassembled WGS sequence"/>
</dbReference>
<evidence type="ECO:0000256" key="2">
    <source>
        <dbReference type="ARBA" id="ARBA00022833"/>
    </source>
</evidence>
<dbReference type="GO" id="GO:0046872">
    <property type="term" value="F:metal ion binding"/>
    <property type="evidence" value="ECO:0007669"/>
    <property type="project" value="UniProtKB-KW"/>
</dbReference>
<accession>A0AAP0CHL6</accession>
<dbReference type="GO" id="GO:0043130">
    <property type="term" value="F:ubiquitin binding"/>
    <property type="evidence" value="ECO:0007669"/>
    <property type="project" value="TreeGrafter"/>
</dbReference>
<organism evidence="5 6">
    <name type="scientific">Deinandra increscens subsp. villosa</name>
    <dbReference type="NCBI Taxonomy" id="3103831"/>
    <lineage>
        <taxon>Eukaryota</taxon>
        <taxon>Viridiplantae</taxon>
        <taxon>Streptophyta</taxon>
        <taxon>Embryophyta</taxon>
        <taxon>Tracheophyta</taxon>
        <taxon>Spermatophyta</taxon>
        <taxon>Magnoliopsida</taxon>
        <taxon>eudicotyledons</taxon>
        <taxon>Gunneridae</taxon>
        <taxon>Pentapetalae</taxon>
        <taxon>asterids</taxon>
        <taxon>campanulids</taxon>
        <taxon>Asterales</taxon>
        <taxon>Asteraceae</taxon>
        <taxon>Asteroideae</taxon>
        <taxon>Heliantheae alliance</taxon>
        <taxon>Madieae</taxon>
        <taxon>Madiinae</taxon>
        <taxon>Deinandra</taxon>
    </lineage>
</organism>
<dbReference type="AlphaFoldDB" id="A0AAP0CHL6"/>
<dbReference type="SUPFAM" id="SSF57716">
    <property type="entry name" value="Glucocorticoid receptor-like (DNA-binding domain)"/>
    <property type="match status" value="1"/>
</dbReference>
<keyword evidence="1 3" id="KW-0479">Metal-binding</keyword>
<evidence type="ECO:0000256" key="3">
    <source>
        <dbReference type="PROSITE-ProRule" id="PRU00125"/>
    </source>
</evidence>
<dbReference type="Gene3D" id="2.10.110.10">
    <property type="entry name" value="Cysteine Rich Protein"/>
    <property type="match status" value="1"/>
</dbReference>
<protein>
    <recommendedName>
        <fullName evidence="4">LIM zinc-binding domain-containing protein</fullName>
    </recommendedName>
</protein>
<comment type="caution">
    <text evidence="5">The sequence shown here is derived from an EMBL/GenBank/DDBJ whole genome shotgun (WGS) entry which is preliminary data.</text>
</comment>
<dbReference type="SMART" id="SM00132">
    <property type="entry name" value="LIM"/>
    <property type="match status" value="1"/>
</dbReference>
<dbReference type="PANTHER" id="PTHR24209">
    <property type="entry name" value="PROTEIN DA1-RELATED 2"/>
    <property type="match status" value="1"/>
</dbReference>
<dbReference type="CDD" id="cd09396">
    <property type="entry name" value="LIM_DA1"/>
    <property type="match status" value="1"/>
</dbReference>
<feature type="domain" description="LIM zinc-binding" evidence="4">
    <location>
        <begin position="101"/>
        <end position="162"/>
    </location>
</feature>
<reference evidence="5 6" key="1">
    <citation type="submission" date="2024-04" db="EMBL/GenBank/DDBJ databases">
        <title>The reference genome of an endangered Asteraceae, Deinandra increscens subsp. villosa, native to the Central Coast of California.</title>
        <authorList>
            <person name="Guilliams M."/>
            <person name="Hasenstab-Lehman K."/>
            <person name="Meyer R."/>
            <person name="Mcevoy S."/>
        </authorList>
    </citation>
    <scope>NUCLEOTIDE SEQUENCE [LARGE SCALE GENOMIC DNA]</scope>
    <source>
        <tissue evidence="5">Leaf</tissue>
    </source>
</reference>
<gene>
    <name evidence="5" type="ORF">SSX86_024947</name>
</gene>
<dbReference type="Pfam" id="PF12315">
    <property type="entry name" value="DA1-like"/>
    <property type="match status" value="1"/>
</dbReference>
<keyword evidence="2 3" id="KW-0862">Zinc</keyword>
<evidence type="ECO:0000256" key="1">
    <source>
        <dbReference type="ARBA" id="ARBA00022723"/>
    </source>
</evidence>
<dbReference type="InterPro" id="IPR045218">
    <property type="entry name" value="DA1-like"/>
</dbReference>
<dbReference type="PROSITE" id="PS50023">
    <property type="entry name" value="LIM_DOMAIN_2"/>
    <property type="match status" value="1"/>
</dbReference>
<dbReference type="EMBL" id="JBCNJP010000025">
    <property type="protein sequence ID" value="KAK9053872.1"/>
    <property type="molecule type" value="Genomic_DNA"/>
</dbReference>
<keyword evidence="6" id="KW-1185">Reference proteome</keyword>
<evidence type="ECO:0000313" key="6">
    <source>
        <dbReference type="Proteomes" id="UP001408789"/>
    </source>
</evidence>
<dbReference type="PROSITE" id="PS00478">
    <property type="entry name" value="LIM_DOMAIN_1"/>
    <property type="match status" value="1"/>
</dbReference>
<evidence type="ECO:0000313" key="5">
    <source>
        <dbReference type="EMBL" id="KAK9053872.1"/>
    </source>
</evidence>
<proteinExistence type="predicted"/>
<dbReference type="InterPro" id="IPR022087">
    <property type="entry name" value="DA1-like_dom"/>
</dbReference>
<dbReference type="Pfam" id="PF00412">
    <property type="entry name" value="LIM"/>
    <property type="match status" value="1"/>
</dbReference>